<dbReference type="Proteomes" id="UP000199136">
    <property type="component" value="Unassembled WGS sequence"/>
</dbReference>
<dbReference type="SMART" id="SM00534">
    <property type="entry name" value="MUTSac"/>
    <property type="match status" value="1"/>
</dbReference>
<evidence type="ECO:0000256" key="3">
    <source>
        <dbReference type="ARBA" id="ARBA00022741"/>
    </source>
</evidence>
<dbReference type="GO" id="GO:0005829">
    <property type="term" value="C:cytosol"/>
    <property type="evidence" value="ECO:0007669"/>
    <property type="project" value="TreeGrafter"/>
</dbReference>
<protein>
    <recommendedName>
        <fullName evidence="2 8">DNA mismatch repair protein MutS</fullName>
    </recommendedName>
</protein>
<dbReference type="InterPro" id="IPR016151">
    <property type="entry name" value="DNA_mismatch_repair_MutS_N"/>
</dbReference>
<evidence type="ECO:0000256" key="9">
    <source>
        <dbReference type="RuleBase" id="RU003756"/>
    </source>
</evidence>
<dbReference type="HAMAP" id="MF_00096">
    <property type="entry name" value="MutS"/>
    <property type="match status" value="1"/>
</dbReference>
<dbReference type="InterPro" id="IPR005748">
    <property type="entry name" value="DNA_mismatch_repair_MutS"/>
</dbReference>
<keyword evidence="5 8" id="KW-0067">ATP-binding</keyword>
<dbReference type="NCBIfam" id="NF003810">
    <property type="entry name" value="PRK05399.1"/>
    <property type="match status" value="1"/>
</dbReference>
<dbReference type="InterPro" id="IPR007860">
    <property type="entry name" value="DNA_mmatch_repair_MutS_con_dom"/>
</dbReference>
<dbReference type="PANTHER" id="PTHR11361">
    <property type="entry name" value="DNA MISMATCH REPAIR PROTEIN MUTS FAMILY MEMBER"/>
    <property type="match status" value="1"/>
</dbReference>
<accession>A0A1I5W1S0</accession>
<proteinExistence type="inferred from homology"/>
<dbReference type="AlphaFoldDB" id="A0A1I5W1S0"/>
<dbReference type="GO" id="GO:0003684">
    <property type="term" value="F:damaged DNA binding"/>
    <property type="evidence" value="ECO:0007669"/>
    <property type="project" value="UniProtKB-UniRule"/>
</dbReference>
<dbReference type="STRING" id="82801.SAMN04488506_0715"/>
<evidence type="ECO:0000256" key="7">
    <source>
        <dbReference type="ARBA" id="ARBA00023204"/>
    </source>
</evidence>
<evidence type="ECO:0000313" key="11">
    <source>
        <dbReference type="EMBL" id="SFQ13630.1"/>
    </source>
</evidence>
<reference evidence="11 12" key="1">
    <citation type="submission" date="2016-10" db="EMBL/GenBank/DDBJ databases">
        <authorList>
            <person name="de Groot N.N."/>
        </authorList>
    </citation>
    <scope>NUCLEOTIDE SEQUENCE [LARGE SCALE GENOMIC DNA]</scope>
    <source>
        <strain evidence="11 12">DSM 20581</strain>
    </source>
</reference>
<evidence type="ECO:0000256" key="4">
    <source>
        <dbReference type="ARBA" id="ARBA00022763"/>
    </source>
</evidence>
<evidence type="ECO:0000259" key="10">
    <source>
        <dbReference type="PROSITE" id="PS00486"/>
    </source>
</evidence>
<dbReference type="SUPFAM" id="SSF53150">
    <property type="entry name" value="DNA repair protein MutS, domain II"/>
    <property type="match status" value="1"/>
</dbReference>
<evidence type="ECO:0000256" key="8">
    <source>
        <dbReference type="HAMAP-Rule" id="MF_00096"/>
    </source>
</evidence>
<dbReference type="PANTHER" id="PTHR11361:SF34">
    <property type="entry name" value="DNA MISMATCH REPAIR PROTEIN MSH1, MITOCHONDRIAL"/>
    <property type="match status" value="1"/>
</dbReference>
<dbReference type="SUPFAM" id="SSF52540">
    <property type="entry name" value="P-loop containing nucleoside triphosphate hydrolases"/>
    <property type="match status" value="1"/>
</dbReference>
<dbReference type="InterPro" id="IPR007695">
    <property type="entry name" value="DNA_mismatch_repair_MutS-lik_N"/>
</dbReference>
<dbReference type="NCBIfam" id="TIGR01070">
    <property type="entry name" value="mutS1"/>
    <property type="match status" value="1"/>
</dbReference>
<dbReference type="FunFam" id="3.40.50.300:FF:000896">
    <property type="entry name" value="DNA mismatch repair protein MutS"/>
    <property type="match status" value="1"/>
</dbReference>
<evidence type="ECO:0000256" key="2">
    <source>
        <dbReference type="ARBA" id="ARBA00021982"/>
    </source>
</evidence>
<dbReference type="Gene3D" id="3.40.1170.10">
    <property type="entry name" value="DNA repair protein MutS, domain I"/>
    <property type="match status" value="1"/>
</dbReference>
<dbReference type="Gene3D" id="3.30.420.110">
    <property type="entry name" value="MutS, connector domain"/>
    <property type="match status" value="1"/>
</dbReference>
<keyword evidence="6 8" id="KW-0238">DNA-binding</keyword>
<dbReference type="InterPro" id="IPR007861">
    <property type="entry name" value="DNA_mismatch_repair_MutS_clamp"/>
</dbReference>
<dbReference type="InterPro" id="IPR036678">
    <property type="entry name" value="MutS_con_dom_sf"/>
</dbReference>
<organism evidence="11 12">
    <name type="scientific">Desemzia incerta</name>
    <dbReference type="NCBI Taxonomy" id="82801"/>
    <lineage>
        <taxon>Bacteria</taxon>
        <taxon>Bacillati</taxon>
        <taxon>Bacillota</taxon>
        <taxon>Bacilli</taxon>
        <taxon>Lactobacillales</taxon>
        <taxon>Carnobacteriaceae</taxon>
        <taxon>Desemzia</taxon>
    </lineage>
</organism>
<evidence type="ECO:0000256" key="6">
    <source>
        <dbReference type="ARBA" id="ARBA00023125"/>
    </source>
</evidence>
<dbReference type="FunFam" id="3.40.1170.10:FF:000001">
    <property type="entry name" value="DNA mismatch repair protein MutS"/>
    <property type="match status" value="1"/>
</dbReference>
<dbReference type="CDD" id="cd03284">
    <property type="entry name" value="ABC_MutS1"/>
    <property type="match status" value="1"/>
</dbReference>
<dbReference type="InterPro" id="IPR045076">
    <property type="entry name" value="MutS"/>
</dbReference>
<gene>
    <name evidence="8" type="primary">mutS</name>
    <name evidence="11" type="ORF">SAMN04488506_0715</name>
</gene>
<dbReference type="GO" id="GO:0030983">
    <property type="term" value="F:mismatched DNA binding"/>
    <property type="evidence" value="ECO:0007669"/>
    <property type="project" value="InterPro"/>
</dbReference>
<feature type="binding site" evidence="8">
    <location>
        <begin position="611"/>
        <end position="618"/>
    </location>
    <ligand>
        <name>ATP</name>
        <dbReference type="ChEBI" id="CHEBI:30616"/>
    </ligand>
</feature>
<dbReference type="RefSeq" id="WP_092479778.1">
    <property type="nucleotide sequence ID" value="NZ_FOXW01000002.1"/>
</dbReference>
<dbReference type="GO" id="GO:0006298">
    <property type="term" value="P:mismatch repair"/>
    <property type="evidence" value="ECO:0007669"/>
    <property type="project" value="UniProtKB-UniRule"/>
</dbReference>
<keyword evidence="12" id="KW-1185">Reference proteome</keyword>
<dbReference type="InterPro" id="IPR007696">
    <property type="entry name" value="DNA_mismatch_repair_MutS_core"/>
</dbReference>
<sequence>MPQKTKHTPMMEQYLNIKAQYPDAFLFYRLGDFYEMFNEDAVKASQVLEVTLTSRNKNAEDPIPMCGVPYHAAQGYIDTLIEKGYKVAICEQVEDPKTTKGMVKREVVQVVTPGTAMDLKSQDGKSNNYLTALFIDETNHYHLAYVDLSTGELKVTQIDTKEELISELISLKTKETVFMEGESIEEQAELNTKLGILISTQKTVESAEPLIHLLGSVESKNKRFVLNLLLSYLSETQKRSLDHLQTAEEYTPSHYLKMDHYSKQNLELTSSIRDGQKKGTLLWLLDETKTAMGGRLLKQWINRPLVHKEKIEARQRIVENLLNHFFERSDLNEVLTKVYDLERLAGRIAFGNVNGRDLIQLKTSLNQIPLLNNLIQGMNENEEWTSLLKQLDPVAEVSDLIETAIHDEPPIAIKDGGIIKDGYNAKLDEYRDAMKNSKQWIASMEAEERVKTGIKTLKIGYNKVFGYYIEITRANLVLLPEGRYERKQTLSNAERFITPELKEKEAIILEAEDKSTALEYELFAEIRETVKNSIERLQNLAKAVATVDVLQSFATVSEKYHYVRPLMEKGSQEIELIDGRHPVVEKVLGQQIYVPNDVEMDKDTQIMLITGPNMSGKSTYMRQLALTVIMAQIGCFVPANKAKLPVFDKIFTRIGAADDLISGQSTFMVEMMEANQALTYATKDSLILFDEIGRGTATYDGMALAEAIIEYIHQHVHAKTLFSTHYHELTALEQELEQLKNCHVGAIEEEGELVFLHKMLPGPSDKSYGIQVAKLAGLPEELLEKAATILKKLEQQKPVVQEMAESVAENTPKIQSTALKTKKAPVESTAEQQISLFSLEDPQEKEVIQLLKNINLLTLTPLEAINELNRLQQKLQNKES</sequence>
<keyword evidence="3 8" id="KW-0547">Nucleotide-binding</keyword>
<name>A0A1I5W1S0_9LACT</name>
<comment type="similarity">
    <text evidence="1 8 9">Belongs to the DNA mismatch repair MutS family.</text>
</comment>
<dbReference type="Pfam" id="PF00488">
    <property type="entry name" value="MutS_V"/>
    <property type="match status" value="1"/>
</dbReference>
<dbReference type="SUPFAM" id="SSF48334">
    <property type="entry name" value="DNA repair protein MutS, domain III"/>
    <property type="match status" value="1"/>
</dbReference>
<dbReference type="Pfam" id="PF01624">
    <property type="entry name" value="MutS_I"/>
    <property type="match status" value="1"/>
</dbReference>
<dbReference type="OrthoDB" id="9802448at2"/>
<dbReference type="InterPro" id="IPR036187">
    <property type="entry name" value="DNA_mismatch_repair_MutS_sf"/>
</dbReference>
<dbReference type="GO" id="GO:0005524">
    <property type="term" value="F:ATP binding"/>
    <property type="evidence" value="ECO:0007669"/>
    <property type="project" value="UniProtKB-UniRule"/>
</dbReference>
<dbReference type="PIRSF" id="PIRSF037677">
    <property type="entry name" value="DNA_mis_repair_Msh6"/>
    <property type="match status" value="1"/>
</dbReference>
<evidence type="ECO:0000256" key="5">
    <source>
        <dbReference type="ARBA" id="ARBA00022840"/>
    </source>
</evidence>
<dbReference type="InterPro" id="IPR027417">
    <property type="entry name" value="P-loop_NTPase"/>
</dbReference>
<evidence type="ECO:0000313" key="12">
    <source>
        <dbReference type="Proteomes" id="UP000199136"/>
    </source>
</evidence>
<dbReference type="Pfam" id="PF05188">
    <property type="entry name" value="MutS_II"/>
    <property type="match status" value="1"/>
</dbReference>
<dbReference type="Gene3D" id="3.40.50.300">
    <property type="entry name" value="P-loop containing nucleotide triphosphate hydrolases"/>
    <property type="match status" value="1"/>
</dbReference>
<keyword evidence="4 8" id="KW-0227">DNA damage</keyword>
<dbReference type="SMART" id="SM00533">
    <property type="entry name" value="MUTSd"/>
    <property type="match status" value="1"/>
</dbReference>
<dbReference type="GO" id="GO:0140664">
    <property type="term" value="F:ATP-dependent DNA damage sensor activity"/>
    <property type="evidence" value="ECO:0007669"/>
    <property type="project" value="InterPro"/>
</dbReference>
<dbReference type="SUPFAM" id="SSF55271">
    <property type="entry name" value="DNA repair protein MutS, domain I"/>
    <property type="match status" value="1"/>
</dbReference>
<evidence type="ECO:0000256" key="1">
    <source>
        <dbReference type="ARBA" id="ARBA00006271"/>
    </source>
</evidence>
<dbReference type="Pfam" id="PF05190">
    <property type="entry name" value="MutS_IV"/>
    <property type="match status" value="1"/>
</dbReference>
<dbReference type="EMBL" id="FOXW01000002">
    <property type="protein sequence ID" value="SFQ13630.1"/>
    <property type="molecule type" value="Genomic_DNA"/>
</dbReference>
<dbReference type="InterPro" id="IPR000432">
    <property type="entry name" value="DNA_mismatch_repair_MutS_C"/>
</dbReference>
<comment type="function">
    <text evidence="8">This protein is involved in the repair of mismatches in DNA. It is possible that it carries out the mismatch recognition step. This protein has a weak ATPase activity.</text>
</comment>
<dbReference type="PROSITE" id="PS00486">
    <property type="entry name" value="DNA_MISMATCH_REPAIR_2"/>
    <property type="match status" value="1"/>
</dbReference>
<dbReference type="InterPro" id="IPR017261">
    <property type="entry name" value="DNA_mismatch_repair_MutS/MSH"/>
</dbReference>
<dbReference type="FunFam" id="1.10.1420.10:FF:000007">
    <property type="entry name" value="DNA mismatch repair protein MutS"/>
    <property type="match status" value="1"/>
</dbReference>
<dbReference type="Pfam" id="PF05192">
    <property type="entry name" value="MutS_III"/>
    <property type="match status" value="1"/>
</dbReference>
<keyword evidence="7 8" id="KW-0234">DNA repair</keyword>
<feature type="domain" description="DNA mismatch repair proteins mutS family" evidence="10">
    <location>
        <begin position="685"/>
        <end position="701"/>
    </location>
</feature>
<dbReference type="Gene3D" id="1.10.1420.10">
    <property type="match status" value="2"/>
</dbReference>